<evidence type="ECO:0000256" key="5">
    <source>
        <dbReference type="ARBA" id="ARBA00022692"/>
    </source>
</evidence>
<evidence type="ECO:0000256" key="1">
    <source>
        <dbReference type="ARBA" id="ARBA00004651"/>
    </source>
</evidence>
<evidence type="ECO:0000313" key="9">
    <source>
        <dbReference type="EMBL" id="MET4633176.1"/>
    </source>
</evidence>
<evidence type="ECO:0000256" key="3">
    <source>
        <dbReference type="ARBA" id="ARBA00022475"/>
    </source>
</evidence>
<keyword evidence="10" id="KW-1185">Reference proteome</keyword>
<protein>
    <submittedName>
        <fullName evidence="9">Inositol transport system permease protein</fullName>
    </submittedName>
</protein>
<dbReference type="InterPro" id="IPR001851">
    <property type="entry name" value="ABC_transp_permease"/>
</dbReference>
<feature type="transmembrane region" description="Helical" evidence="8">
    <location>
        <begin position="312"/>
        <end position="332"/>
    </location>
</feature>
<keyword evidence="6 8" id="KW-1133">Transmembrane helix</keyword>
<keyword evidence="5 8" id="KW-0812">Transmembrane</keyword>
<feature type="transmembrane region" description="Helical" evidence="8">
    <location>
        <begin position="226"/>
        <end position="250"/>
    </location>
</feature>
<feature type="transmembrane region" description="Helical" evidence="8">
    <location>
        <begin position="262"/>
        <end position="281"/>
    </location>
</feature>
<evidence type="ECO:0000256" key="6">
    <source>
        <dbReference type="ARBA" id="ARBA00022989"/>
    </source>
</evidence>
<feature type="transmembrane region" description="Helical" evidence="8">
    <location>
        <begin position="288"/>
        <end position="306"/>
    </location>
</feature>
<evidence type="ECO:0000256" key="8">
    <source>
        <dbReference type="SAM" id="Phobius"/>
    </source>
</evidence>
<keyword evidence="2" id="KW-0813">Transport</keyword>
<evidence type="ECO:0000313" key="10">
    <source>
        <dbReference type="Proteomes" id="UP001549321"/>
    </source>
</evidence>
<evidence type="ECO:0000256" key="7">
    <source>
        <dbReference type="ARBA" id="ARBA00023136"/>
    </source>
</evidence>
<dbReference type="PANTHER" id="PTHR32196">
    <property type="entry name" value="ABC TRANSPORTER PERMEASE PROTEIN YPHD-RELATED-RELATED"/>
    <property type="match status" value="1"/>
</dbReference>
<comment type="subcellular location">
    <subcellularLocation>
        <location evidence="1">Cell membrane</location>
        <topology evidence="1">Multi-pass membrane protein</topology>
    </subcellularLocation>
</comment>
<dbReference type="PANTHER" id="PTHR32196:SF21">
    <property type="entry name" value="ABC TRANSPORTER PERMEASE PROTEIN YPHD-RELATED"/>
    <property type="match status" value="1"/>
</dbReference>
<dbReference type="EMBL" id="JBEPSM010000001">
    <property type="protein sequence ID" value="MET4633176.1"/>
    <property type="molecule type" value="Genomic_DNA"/>
</dbReference>
<feature type="transmembrane region" description="Helical" evidence="8">
    <location>
        <begin position="60"/>
        <end position="93"/>
    </location>
</feature>
<feature type="transmembrane region" description="Helical" evidence="8">
    <location>
        <begin position="113"/>
        <end position="136"/>
    </location>
</feature>
<dbReference type="RefSeq" id="WP_266332469.1">
    <property type="nucleotide sequence ID" value="NZ_JAPKNI010000005.1"/>
</dbReference>
<name>A0ABV2QXM6_9HYPH</name>
<keyword evidence="4" id="KW-0997">Cell inner membrane</keyword>
<dbReference type="CDD" id="cd06579">
    <property type="entry name" value="TM_PBP1_transp_AraH_like"/>
    <property type="match status" value="1"/>
</dbReference>
<dbReference type="Proteomes" id="UP001549321">
    <property type="component" value="Unassembled WGS sequence"/>
</dbReference>
<keyword evidence="3" id="KW-1003">Cell membrane</keyword>
<feature type="transmembrane region" description="Helical" evidence="8">
    <location>
        <begin position="184"/>
        <end position="205"/>
    </location>
</feature>
<comment type="caution">
    <text evidence="9">The sequence shown here is derived from an EMBL/GenBank/DDBJ whole genome shotgun (WGS) entry which is preliminary data.</text>
</comment>
<accession>A0ABV2QXM6</accession>
<feature type="transmembrane region" description="Helical" evidence="8">
    <location>
        <begin position="143"/>
        <end position="164"/>
    </location>
</feature>
<keyword evidence="7 8" id="KW-0472">Membrane</keyword>
<feature type="transmembrane region" description="Helical" evidence="8">
    <location>
        <begin position="20"/>
        <end position="39"/>
    </location>
</feature>
<sequence>MTDAQRVTAESARVDWFGMLARFAPLIFLIALMIIFAVLEPRFMSSINLFNVMRQVSITGLLAIGMTFVILTAGIDLSVGSLLAFAGLVAAAVAKGGMQDRFTIGEGAIGWGWELAALAAIAVGVCGGLLQGLAITKLKVPPFVVTLGGMSVFRGAALLFAAGGPISGFQPDFTWWGQGKIGPVPVPVIIFLVAALLAHIALRYMRYGRQVYAVGGNPEAARLSGLNVNWVICSVYVIMGFFAGLGAFVLSARLNSAEAVAGTGYELTVIASVVIGGTSLFGGAGTIFGTVIGSILIGVLLNGLVLMNVSSYIQQIIIGVIIVLAVAFDTFAKSRRRKA</sequence>
<reference evidence="9 10" key="1">
    <citation type="submission" date="2024-06" db="EMBL/GenBank/DDBJ databases">
        <title>Sorghum-associated microbial communities from plants grown in Nebraska, USA.</title>
        <authorList>
            <person name="Schachtman D."/>
        </authorList>
    </citation>
    <scope>NUCLEOTIDE SEQUENCE [LARGE SCALE GENOMIC DNA]</scope>
    <source>
        <strain evidence="9 10">3207</strain>
    </source>
</reference>
<dbReference type="Pfam" id="PF02653">
    <property type="entry name" value="BPD_transp_2"/>
    <property type="match status" value="1"/>
</dbReference>
<proteinExistence type="predicted"/>
<organism evidence="9 10">
    <name type="scientific">Kaistia defluvii</name>
    <dbReference type="NCBI Taxonomy" id="410841"/>
    <lineage>
        <taxon>Bacteria</taxon>
        <taxon>Pseudomonadati</taxon>
        <taxon>Pseudomonadota</taxon>
        <taxon>Alphaproteobacteria</taxon>
        <taxon>Hyphomicrobiales</taxon>
        <taxon>Kaistiaceae</taxon>
        <taxon>Kaistia</taxon>
    </lineage>
</organism>
<evidence type="ECO:0000256" key="4">
    <source>
        <dbReference type="ARBA" id="ARBA00022519"/>
    </source>
</evidence>
<evidence type="ECO:0000256" key="2">
    <source>
        <dbReference type="ARBA" id="ARBA00022448"/>
    </source>
</evidence>
<gene>
    <name evidence="9" type="ORF">ABIE08_001089</name>
</gene>